<dbReference type="PANTHER" id="PTHR39673">
    <property type="entry name" value="TUNGSTEN FORMYLMETHANOFURAN DEHYDROGENASE, SUBUNIT C (FWDC)"/>
    <property type="match status" value="1"/>
</dbReference>
<reference evidence="4 5" key="1">
    <citation type="journal article" date="2015" name="Genome Announc.">
        <title>Complete Genome Sequence of Methanosphaerula palustris E1-9CT, a Hydrogenotrophic Methanogen Isolated from a Minerotrophic Fen Peatland.</title>
        <authorList>
            <person name="Cadillo-Quiroz H."/>
            <person name="Browne P."/>
            <person name="Kyrpides N."/>
            <person name="Woyke T."/>
            <person name="Goodwin L."/>
            <person name="Detter C."/>
            <person name="Yavitt J.B."/>
            <person name="Zinder S.H."/>
        </authorList>
    </citation>
    <scope>NUCLEOTIDE SEQUENCE [LARGE SCALE GENOMIC DNA]</scope>
    <source>
        <strain evidence="5">ATCC BAA-1556 / DSM 19958 / E1-9c</strain>
    </source>
</reference>
<dbReference type="GeneID" id="7270586"/>
<dbReference type="GO" id="GO:0018493">
    <property type="term" value="F:formylmethanofuran dehydrogenase activity"/>
    <property type="evidence" value="ECO:0007669"/>
    <property type="project" value="UniProtKB-EC"/>
</dbReference>
<dbReference type="GO" id="GO:0046914">
    <property type="term" value="F:transition metal ion binding"/>
    <property type="evidence" value="ECO:0007669"/>
    <property type="project" value="InterPro"/>
</dbReference>
<evidence type="ECO:0000256" key="1">
    <source>
        <dbReference type="ARBA" id="ARBA00004830"/>
    </source>
</evidence>
<dbReference type="AlphaFoldDB" id="B8GJ15"/>
<comment type="catalytic activity">
    <reaction evidence="3">
        <text>N-formylmethanofuran + 2 oxidized [2Fe-2S]-[ferredoxin] + H2O = methanofuran + 2 reduced [2Fe-2S]-[ferredoxin] + CO2 + H(+)</text>
        <dbReference type="Rhea" id="RHEA:19841"/>
        <dbReference type="Rhea" id="RHEA-COMP:10000"/>
        <dbReference type="Rhea" id="RHEA-COMP:10001"/>
        <dbReference type="ChEBI" id="CHEBI:15377"/>
        <dbReference type="ChEBI" id="CHEBI:15378"/>
        <dbReference type="ChEBI" id="CHEBI:16526"/>
        <dbReference type="ChEBI" id="CHEBI:33737"/>
        <dbReference type="ChEBI" id="CHEBI:33738"/>
        <dbReference type="ChEBI" id="CHEBI:57727"/>
        <dbReference type="ChEBI" id="CHEBI:58151"/>
        <dbReference type="EC" id="1.2.7.12"/>
    </reaction>
</comment>
<dbReference type="InterPro" id="IPR017550">
    <property type="entry name" value="Formylmethanofuran_DH_suC"/>
</dbReference>
<dbReference type="KEGG" id="mpl:Mpal_0201"/>
<dbReference type="Gene3D" id="2.160.20.60">
    <property type="entry name" value="Glutamate synthase, alpha subunit, C-terminal domain"/>
    <property type="match status" value="2"/>
</dbReference>
<evidence type="ECO:0000313" key="5">
    <source>
        <dbReference type="Proteomes" id="UP000002457"/>
    </source>
</evidence>
<evidence type="ECO:0000256" key="2">
    <source>
        <dbReference type="ARBA" id="ARBA00012692"/>
    </source>
</evidence>
<dbReference type="EMBL" id="CP001338">
    <property type="protein sequence ID" value="ACL15588.1"/>
    <property type="molecule type" value="Genomic_DNA"/>
</dbReference>
<dbReference type="STRING" id="521011.Mpal_0201"/>
<dbReference type="eggNOG" id="arCOG00097">
    <property type="taxonomic scope" value="Archaea"/>
</dbReference>
<sequence>MKTVTLTIGEEPELFLDAYMITPDNFAGKSLESIAALEIYEGNQKSTLGDYFEITGESGATAAETRIVVTGNPRKVKRIGQKMTAGEIIIEGNADMYTGGWMLGGLIHVKGNVDAFAGMAMEGGELQVDGDAGNYLGAAYRGDWRGMKGGLIRVKGNTGNDIGTAINGGTIIVEGNAFIHVSTHGNGGTVIVKGDVEGRVGGQMVKGDIYVLGSIKYMLPGYKLVERGVQKEVDGEALIFDHYIGDLGEYHKKAKGEVVYANLYVKTAAPADLVSAREERIQAAHEQKKAKRKAAASAELASVVDKA</sequence>
<dbReference type="NCBIfam" id="TIGR03122">
    <property type="entry name" value="one_C_dehyd_C"/>
    <property type="match status" value="1"/>
</dbReference>
<dbReference type="EC" id="1.2.7.12" evidence="2"/>
<gene>
    <name evidence="4" type="ordered locus">Mpal_0201</name>
</gene>
<dbReference type="GO" id="GO:0019386">
    <property type="term" value="P:methanogenesis, from carbon dioxide"/>
    <property type="evidence" value="ECO:0007669"/>
    <property type="project" value="UniProtKB-UniPathway"/>
</dbReference>
<keyword evidence="5" id="KW-1185">Reference proteome</keyword>
<dbReference type="PANTHER" id="PTHR39673:SF5">
    <property type="entry name" value="TUNGSTEN-CONTAINING FORMYLMETHANOFURAN DEHYDROGENASE 2 SUBUNIT C"/>
    <property type="match status" value="1"/>
</dbReference>
<organism evidence="4 5">
    <name type="scientific">Methanosphaerula palustris (strain ATCC BAA-1556 / DSM 19958 / E1-9c)</name>
    <dbReference type="NCBI Taxonomy" id="521011"/>
    <lineage>
        <taxon>Archaea</taxon>
        <taxon>Methanobacteriati</taxon>
        <taxon>Methanobacteriota</taxon>
        <taxon>Stenosarchaea group</taxon>
        <taxon>Methanomicrobia</taxon>
        <taxon>Methanomicrobiales</taxon>
        <taxon>Methanoregulaceae</taxon>
        <taxon>Methanosphaerula</taxon>
    </lineage>
</organism>
<dbReference type="InterPro" id="IPR036485">
    <property type="entry name" value="Glu_synth_asu_C_sf"/>
</dbReference>
<dbReference type="RefSeq" id="WP_012616907.1">
    <property type="nucleotide sequence ID" value="NC_011832.1"/>
</dbReference>
<dbReference type="Proteomes" id="UP000002457">
    <property type="component" value="Chromosome"/>
</dbReference>
<proteinExistence type="predicted"/>
<dbReference type="SUPFAM" id="SSF69336">
    <property type="entry name" value="Alpha subunit of glutamate synthase, C-terminal domain"/>
    <property type="match status" value="1"/>
</dbReference>
<dbReference type="OrthoDB" id="106216at2157"/>
<dbReference type="HOGENOM" id="CLU_072248_0_0_2"/>
<comment type="pathway">
    <text evidence="1">One-carbon metabolism; methanogenesis from CO(2); 5,10-methenyl-5,6,7,8-tetrahydromethanopterin from CO(2): step 1/3.</text>
</comment>
<keyword evidence="4" id="KW-0560">Oxidoreductase</keyword>
<dbReference type="UniPathway" id="UPA00640">
    <property type="reaction ID" value="UER00692"/>
</dbReference>
<accession>B8GJ15</accession>
<evidence type="ECO:0000313" key="4">
    <source>
        <dbReference type="EMBL" id="ACL15588.1"/>
    </source>
</evidence>
<name>B8GJ15_METPE</name>
<protein>
    <recommendedName>
        <fullName evidence="2">formylmethanofuran dehydrogenase</fullName>
        <ecNumber evidence="2">1.2.7.12</ecNumber>
    </recommendedName>
</protein>
<evidence type="ECO:0000256" key="3">
    <source>
        <dbReference type="ARBA" id="ARBA00048228"/>
    </source>
</evidence>